<name>A0AA37TDW1_9GAMM</name>
<evidence type="ECO:0000256" key="3">
    <source>
        <dbReference type="PROSITE-ProRule" id="PRU00339"/>
    </source>
</evidence>
<keyword evidence="5" id="KW-1185">Reference proteome</keyword>
<dbReference type="PROSITE" id="PS50005">
    <property type="entry name" value="TPR"/>
    <property type="match status" value="2"/>
</dbReference>
<evidence type="ECO:0000256" key="2">
    <source>
        <dbReference type="ARBA" id="ARBA00022803"/>
    </source>
</evidence>
<keyword evidence="2 3" id="KW-0802">TPR repeat</keyword>
<evidence type="ECO:0008006" key="6">
    <source>
        <dbReference type="Google" id="ProtNLM"/>
    </source>
</evidence>
<feature type="repeat" description="TPR" evidence="3">
    <location>
        <begin position="176"/>
        <end position="209"/>
    </location>
</feature>
<dbReference type="SUPFAM" id="SSF48452">
    <property type="entry name" value="TPR-like"/>
    <property type="match status" value="1"/>
</dbReference>
<keyword evidence="1" id="KW-0677">Repeat</keyword>
<comment type="caution">
    <text evidence="4">The sequence shown here is derived from an EMBL/GenBank/DDBJ whole genome shotgun (WGS) entry which is preliminary data.</text>
</comment>
<sequence>MVNKEKVNTVDINTLQSVLKNGKTRKARQTIKKILKKPLDENTAASLTRLCIENALGEETILAFSQILKLNPTYAQEVIAIQQTPPFNTDPQLALQLMRVAIEAQPNNVSVQLKLVDVLLLNGILDESEQRLLPLVNTQHAVEALARLSETYYRANRLHEALAASQLSTELEPNNDALYKNLGITQVALGRFTDAAKSHHKAISLNPDNYYSHINLSQLALMIGEFKLGWAENEWRFKDKTITQLNFPCPLWRGEPLNGKSIILWGDQGLGDHIMYSRLISNVLEQGASITLLIDHRLTPLYQRSFKSVNVVALSQTNVALISSQTHDFHLSLGSLPQYFIHSFEDIQPCKPFLLCHETQFEKFKNGLPKKAASITHIGFSWRGGSFGTRKQSRTIPLAMWEALFNREDLQFYNLQYDSSPEEKAILDSKGVITPSFDVRNDIEALSAFMCAIDCLLSADNSTVHLSGALGVNTFVLLPASAEWRWFTDPDQSLWYESVSLIRQPPDSNWEQPMRTAEKKIEALINSANEPTP</sequence>
<dbReference type="RefSeq" id="WP_232595448.1">
    <property type="nucleotide sequence ID" value="NZ_BSPD01000074.1"/>
</dbReference>
<dbReference type="SUPFAM" id="SSF53756">
    <property type="entry name" value="UDP-Glycosyltransferase/glycogen phosphorylase"/>
    <property type="match status" value="1"/>
</dbReference>
<accession>A0AA37TDW1</accession>
<proteinExistence type="predicted"/>
<feature type="repeat" description="TPR" evidence="3">
    <location>
        <begin position="142"/>
        <end position="175"/>
    </location>
</feature>
<dbReference type="InterPro" id="IPR051685">
    <property type="entry name" value="Ycf3/AcsC/BcsC/TPR_MFPF"/>
</dbReference>
<evidence type="ECO:0000313" key="5">
    <source>
        <dbReference type="Proteomes" id="UP001156870"/>
    </source>
</evidence>
<dbReference type="Gene3D" id="3.40.50.2000">
    <property type="entry name" value="Glycogen Phosphorylase B"/>
    <property type="match status" value="1"/>
</dbReference>
<dbReference type="InterPro" id="IPR011990">
    <property type="entry name" value="TPR-like_helical_dom_sf"/>
</dbReference>
<gene>
    <name evidence="4" type="ORF">GCM10007877_30760</name>
</gene>
<evidence type="ECO:0000313" key="4">
    <source>
        <dbReference type="EMBL" id="GLS27357.1"/>
    </source>
</evidence>
<dbReference type="Proteomes" id="UP001156870">
    <property type="component" value="Unassembled WGS sequence"/>
</dbReference>
<dbReference type="PANTHER" id="PTHR44943:SF8">
    <property type="entry name" value="TPR REPEAT-CONTAINING PROTEIN MJ0263"/>
    <property type="match status" value="1"/>
</dbReference>
<reference evidence="4 5" key="1">
    <citation type="journal article" date="2014" name="Int. J. Syst. Evol. Microbiol.">
        <title>Complete genome sequence of Corynebacterium casei LMG S-19264T (=DSM 44701T), isolated from a smear-ripened cheese.</title>
        <authorList>
            <consortium name="US DOE Joint Genome Institute (JGI-PGF)"/>
            <person name="Walter F."/>
            <person name="Albersmeier A."/>
            <person name="Kalinowski J."/>
            <person name="Ruckert C."/>
        </authorList>
    </citation>
    <scope>NUCLEOTIDE SEQUENCE [LARGE SCALE GENOMIC DNA]</scope>
    <source>
        <strain evidence="4 5">NBRC 110095</strain>
    </source>
</reference>
<evidence type="ECO:0000256" key="1">
    <source>
        <dbReference type="ARBA" id="ARBA00022737"/>
    </source>
</evidence>
<dbReference type="SMART" id="SM00028">
    <property type="entry name" value="TPR"/>
    <property type="match status" value="2"/>
</dbReference>
<dbReference type="EMBL" id="BSPD01000074">
    <property type="protein sequence ID" value="GLS27357.1"/>
    <property type="molecule type" value="Genomic_DNA"/>
</dbReference>
<dbReference type="InterPro" id="IPR019734">
    <property type="entry name" value="TPR_rpt"/>
</dbReference>
<dbReference type="AlphaFoldDB" id="A0AA37TDW1"/>
<organism evidence="4 5">
    <name type="scientific">Marinibactrum halimedae</name>
    <dbReference type="NCBI Taxonomy" id="1444977"/>
    <lineage>
        <taxon>Bacteria</taxon>
        <taxon>Pseudomonadati</taxon>
        <taxon>Pseudomonadota</taxon>
        <taxon>Gammaproteobacteria</taxon>
        <taxon>Cellvibrionales</taxon>
        <taxon>Cellvibrionaceae</taxon>
        <taxon>Marinibactrum</taxon>
    </lineage>
</organism>
<dbReference type="PANTHER" id="PTHR44943">
    <property type="entry name" value="CELLULOSE SYNTHASE OPERON PROTEIN C"/>
    <property type="match status" value="1"/>
</dbReference>
<dbReference type="Gene3D" id="1.25.40.10">
    <property type="entry name" value="Tetratricopeptide repeat domain"/>
    <property type="match status" value="1"/>
</dbReference>
<protein>
    <recommendedName>
        <fullName evidence="6">Tetratricopeptide repeat protein</fullName>
    </recommendedName>
</protein>